<evidence type="ECO:0000256" key="1">
    <source>
        <dbReference type="ARBA" id="ARBA00005937"/>
    </source>
</evidence>
<protein>
    <submittedName>
        <fullName evidence="5">CRISPR-associated endoribonuclease Cas6</fullName>
    </submittedName>
</protein>
<dbReference type="STRING" id="1121302.SAMN02745163_04482"/>
<gene>
    <name evidence="5" type="ORF">SAMN02745163_04482</name>
</gene>
<sequence>MNTIVNELKIKIYLLKDINSINCNTLIAMLIDKCLAKDEYYSIYHKENKYKNYCFNLLYPLEVSKVYKEGGIYTFIIRTVDKNLAEFLVKNLVNEYTDNIKVLTITKTVIPKKIITDIYSITPIIIKTDNGYWKNNISLDEFEERLKINLIKKWNSFHDTKINEDFELFKTIRFNNKKPVATNYKDIKLLGDKLNISISENDLSQELIYFALGTGLGELGARGFGFLNFKWL</sequence>
<name>A0A1M6VE97_9CLOT</name>
<dbReference type="AlphaFoldDB" id="A0A1M6VE97"/>
<dbReference type="InterPro" id="IPR049435">
    <property type="entry name" value="Cas_Cas6_C"/>
</dbReference>
<dbReference type="RefSeq" id="WP_072993748.1">
    <property type="nucleotide sequence ID" value="NZ_FQZB01000028.1"/>
</dbReference>
<feature type="domain" description="CRISPR associated protein Cas6 C-terminal" evidence="4">
    <location>
        <begin position="118"/>
        <end position="228"/>
    </location>
</feature>
<dbReference type="GO" id="GO:0016788">
    <property type="term" value="F:hydrolase activity, acting on ester bonds"/>
    <property type="evidence" value="ECO:0007669"/>
    <property type="project" value="InterPro"/>
</dbReference>
<dbReference type="PANTHER" id="PTHR36984:SF1">
    <property type="entry name" value="CRISPR-ASSOCIATED ENDORIBONUCLEASE CAS6 1"/>
    <property type="match status" value="1"/>
</dbReference>
<keyword evidence="2" id="KW-0694">RNA-binding</keyword>
<dbReference type="InterPro" id="IPR045747">
    <property type="entry name" value="CRISPR-assoc_prot_Cas6_N_sf"/>
</dbReference>
<keyword evidence="6" id="KW-1185">Reference proteome</keyword>
<evidence type="ECO:0000256" key="3">
    <source>
        <dbReference type="ARBA" id="ARBA00023118"/>
    </source>
</evidence>
<organism evidence="5 6">
    <name type="scientific">Clostridium cavendishii DSM 21758</name>
    <dbReference type="NCBI Taxonomy" id="1121302"/>
    <lineage>
        <taxon>Bacteria</taxon>
        <taxon>Bacillati</taxon>
        <taxon>Bacillota</taxon>
        <taxon>Clostridia</taxon>
        <taxon>Eubacteriales</taxon>
        <taxon>Clostridiaceae</taxon>
        <taxon>Clostridium</taxon>
    </lineage>
</organism>
<dbReference type="Proteomes" id="UP000184310">
    <property type="component" value="Unassembled WGS sequence"/>
</dbReference>
<dbReference type="CDD" id="cd21140">
    <property type="entry name" value="Cas6_I-like"/>
    <property type="match status" value="1"/>
</dbReference>
<dbReference type="OrthoDB" id="86642at2"/>
<dbReference type="PANTHER" id="PTHR36984">
    <property type="entry name" value="CRISPR-ASSOCIATED ENDORIBONUCLEASE CAS6 1"/>
    <property type="match status" value="1"/>
</dbReference>
<evidence type="ECO:0000313" key="5">
    <source>
        <dbReference type="EMBL" id="SHK79606.1"/>
    </source>
</evidence>
<dbReference type="GO" id="GO:0003723">
    <property type="term" value="F:RNA binding"/>
    <property type="evidence" value="ECO:0007669"/>
    <property type="project" value="UniProtKB-KW"/>
</dbReference>
<accession>A0A1M6VE97</accession>
<dbReference type="Gene3D" id="3.30.70.1890">
    <property type="match status" value="1"/>
</dbReference>
<dbReference type="Pfam" id="PF01881">
    <property type="entry name" value="Cas_Cas6_C"/>
    <property type="match status" value="1"/>
</dbReference>
<dbReference type="EMBL" id="FQZB01000028">
    <property type="protein sequence ID" value="SHK79606.1"/>
    <property type="molecule type" value="Genomic_DNA"/>
</dbReference>
<dbReference type="NCBIfam" id="TIGR01877">
    <property type="entry name" value="cas_cas6"/>
    <property type="match status" value="1"/>
</dbReference>
<evidence type="ECO:0000313" key="6">
    <source>
        <dbReference type="Proteomes" id="UP000184310"/>
    </source>
</evidence>
<keyword evidence="3" id="KW-0051">Antiviral defense</keyword>
<dbReference type="GO" id="GO:0051607">
    <property type="term" value="P:defense response to virus"/>
    <property type="evidence" value="ECO:0007669"/>
    <property type="project" value="UniProtKB-KW"/>
</dbReference>
<comment type="similarity">
    <text evidence="1">Belongs to the CRISPR-associated protein Cas6/Cse3/CasE family.</text>
</comment>
<proteinExistence type="inferred from homology"/>
<evidence type="ECO:0000256" key="2">
    <source>
        <dbReference type="ARBA" id="ARBA00022884"/>
    </source>
</evidence>
<dbReference type="Gene3D" id="3.30.70.1900">
    <property type="match status" value="1"/>
</dbReference>
<evidence type="ECO:0000259" key="4">
    <source>
        <dbReference type="Pfam" id="PF01881"/>
    </source>
</evidence>
<reference evidence="5 6" key="1">
    <citation type="submission" date="2016-11" db="EMBL/GenBank/DDBJ databases">
        <authorList>
            <person name="Jaros S."/>
            <person name="Januszkiewicz K."/>
            <person name="Wedrychowicz H."/>
        </authorList>
    </citation>
    <scope>NUCLEOTIDE SEQUENCE [LARGE SCALE GENOMIC DNA]</scope>
    <source>
        <strain evidence="5 6">DSM 21758</strain>
    </source>
</reference>
<dbReference type="InterPro" id="IPR010156">
    <property type="entry name" value="CRISPR-assoc_prot_Cas6"/>
</dbReference>